<gene>
    <name evidence="1" type="ORF">Acr_17g0008830</name>
</gene>
<organism evidence="1 2">
    <name type="scientific">Actinidia rufa</name>
    <dbReference type="NCBI Taxonomy" id="165716"/>
    <lineage>
        <taxon>Eukaryota</taxon>
        <taxon>Viridiplantae</taxon>
        <taxon>Streptophyta</taxon>
        <taxon>Embryophyta</taxon>
        <taxon>Tracheophyta</taxon>
        <taxon>Spermatophyta</taxon>
        <taxon>Magnoliopsida</taxon>
        <taxon>eudicotyledons</taxon>
        <taxon>Gunneridae</taxon>
        <taxon>Pentapetalae</taxon>
        <taxon>asterids</taxon>
        <taxon>Ericales</taxon>
        <taxon>Actinidiaceae</taxon>
        <taxon>Actinidia</taxon>
    </lineage>
</organism>
<keyword evidence="2" id="KW-1185">Reference proteome</keyword>
<protein>
    <recommendedName>
        <fullName evidence="3">Eukaryotic aspartyl protease family protein</fullName>
    </recommendedName>
</protein>
<evidence type="ECO:0000313" key="2">
    <source>
        <dbReference type="Proteomes" id="UP000585474"/>
    </source>
</evidence>
<dbReference type="Gene3D" id="2.40.70.10">
    <property type="entry name" value="Acid Proteases"/>
    <property type="match status" value="1"/>
</dbReference>
<evidence type="ECO:0000313" key="1">
    <source>
        <dbReference type="EMBL" id="GFZ05311.1"/>
    </source>
</evidence>
<evidence type="ECO:0008006" key="3">
    <source>
        <dbReference type="Google" id="ProtNLM"/>
    </source>
</evidence>
<dbReference type="SUPFAM" id="SSF50630">
    <property type="entry name" value="Acid proteases"/>
    <property type="match status" value="1"/>
</dbReference>
<reference evidence="1 2" key="1">
    <citation type="submission" date="2019-07" db="EMBL/GenBank/DDBJ databases">
        <title>De Novo Assembly of kiwifruit Actinidia rufa.</title>
        <authorList>
            <person name="Sugita-Konishi S."/>
            <person name="Sato K."/>
            <person name="Mori E."/>
            <person name="Abe Y."/>
            <person name="Kisaki G."/>
            <person name="Hamano K."/>
            <person name="Suezawa K."/>
            <person name="Otani M."/>
            <person name="Fukuda T."/>
            <person name="Manabe T."/>
            <person name="Gomi K."/>
            <person name="Tabuchi M."/>
            <person name="Akimitsu K."/>
            <person name="Kataoka I."/>
        </authorList>
    </citation>
    <scope>NUCLEOTIDE SEQUENCE [LARGE SCALE GENOMIC DNA]</scope>
    <source>
        <strain evidence="2">cv. Fuchu</strain>
    </source>
</reference>
<dbReference type="Proteomes" id="UP000585474">
    <property type="component" value="Unassembled WGS sequence"/>
</dbReference>
<dbReference type="InterPro" id="IPR021109">
    <property type="entry name" value="Peptidase_aspartic_dom_sf"/>
</dbReference>
<dbReference type="EMBL" id="BJWL01000017">
    <property type="protein sequence ID" value="GFZ05311.1"/>
    <property type="molecule type" value="Genomic_DNA"/>
</dbReference>
<comment type="caution">
    <text evidence="1">The sequence shown here is derived from an EMBL/GenBank/DDBJ whole genome shotgun (WGS) entry which is preliminary data.</text>
</comment>
<dbReference type="AlphaFoldDB" id="A0A7J0G3F6"/>
<dbReference type="OrthoDB" id="1072226at2759"/>
<name>A0A7J0G3F6_9ERIC</name>
<accession>A0A7J0G3F6</accession>
<sequence>MNESGTRNATVPSYSYPSSDHYHYELSLHGRDKSPQVLLGAFQQQNLWFTYDLAKKEVSFAKEDCTKDAA</sequence>
<proteinExistence type="predicted"/>